<keyword evidence="3" id="KW-1185">Reference proteome</keyword>
<reference evidence="2 3" key="1">
    <citation type="submission" date="2016-01" db="EMBL/GenBank/DDBJ databases">
        <title>Complete genome sequence of a soil Actinobacterium, Isoptericola dokdonensis DS-3.</title>
        <authorList>
            <person name="Kwon S.-K."/>
            <person name="Kim J.F."/>
        </authorList>
    </citation>
    <scope>NUCLEOTIDE SEQUENCE [LARGE SCALE GENOMIC DNA]</scope>
    <source>
        <strain evidence="2 3">DS-3</strain>
    </source>
</reference>
<dbReference type="SUPFAM" id="SSF52980">
    <property type="entry name" value="Restriction endonuclease-like"/>
    <property type="match status" value="1"/>
</dbReference>
<evidence type="ECO:0000313" key="2">
    <source>
        <dbReference type="EMBL" id="ANC31467.1"/>
    </source>
</evidence>
<proteinExistence type="predicted"/>
<dbReference type="PANTHER" id="PTHR46609:SF6">
    <property type="entry name" value="EXONUCLEASE, PHAGE-TYPE_RECB, C-TERMINAL DOMAIN-CONTAINING PROTEIN-RELATED"/>
    <property type="match status" value="1"/>
</dbReference>
<gene>
    <name evidence="2" type="ORF">I598_1919</name>
</gene>
<sequence>MTLPDGLGGELILDARDYSRSRIPWLQARRTGLGASETAAVLNLSDWKTPLQVWLDKTSTAPVEDVHVSEAAEWGSVLEAVVARKVGTRHRELGKIAPTPGLLRHPEHPWMLATLDRLLVERGTANPRVLAALEVKTTSLANYIQRWEDNLPPLSIQVQVQQQLAVTGLDRIWVAVLVGGQRMPAPIPIDRNERVIEQLINYGGRWWNDHVVGGEQPAPTFGDRKTLHKLWPGDQNLDDLTASDDVLDAHGRLVDARRRKAEAEADADAAAFELQTALGDRTALRDRDGRLLATWKPQTSSRIDSARLRKNYPAIAKAVTKQSTARRFLPKEHDA</sequence>
<feature type="domain" description="YqaJ viral recombinase" evidence="1">
    <location>
        <begin position="25"/>
        <end position="169"/>
    </location>
</feature>
<dbReference type="InterPro" id="IPR017482">
    <property type="entry name" value="Lambda-type_endonuclease"/>
</dbReference>
<dbReference type="OrthoDB" id="4806939at2"/>
<evidence type="ECO:0000313" key="3">
    <source>
        <dbReference type="Proteomes" id="UP000076794"/>
    </source>
</evidence>
<dbReference type="InterPro" id="IPR019080">
    <property type="entry name" value="YqaJ_viral_recombinase"/>
</dbReference>
<dbReference type="InterPro" id="IPR011604">
    <property type="entry name" value="PDDEXK-like_dom_sf"/>
</dbReference>
<dbReference type="Gene3D" id="3.90.320.10">
    <property type="match status" value="1"/>
</dbReference>
<organism evidence="2 3">
    <name type="scientific">Isoptericola dokdonensis DS-3</name>
    <dbReference type="NCBI Taxonomy" id="1300344"/>
    <lineage>
        <taxon>Bacteria</taxon>
        <taxon>Bacillati</taxon>
        <taxon>Actinomycetota</taxon>
        <taxon>Actinomycetes</taxon>
        <taxon>Micrococcales</taxon>
        <taxon>Promicromonosporaceae</taxon>
        <taxon>Isoptericola</taxon>
    </lineage>
</organism>
<dbReference type="Proteomes" id="UP000076794">
    <property type="component" value="Chromosome"/>
</dbReference>
<dbReference type="STRING" id="1300344.I598_1919"/>
<protein>
    <submittedName>
        <fullName evidence="2">YqaJ-like viral recombinase domain protein</fullName>
    </submittedName>
</protein>
<evidence type="ECO:0000259" key="1">
    <source>
        <dbReference type="Pfam" id="PF09588"/>
    </source>
</evidence>
<accession>A0A161IDX4</accession>
<dbReference type="AlphaFoldDB" id="A0A161IDX4"/>
<dbReference type="RefSeq" id="WP_068202760.1">
    <property type="nucleotide sequence ID" value="NZ_CP014209.1"/>
</dbReference>
<dbReference type="EMBL" id="CP014209">
    <property type="protein sequence ID" value="ANC31467.1"/>
    <property type="molecule type" value="Genomic_DNA"/>
</dbReference>
<dbReference type="InterPro" id="IPR011335">
    <property type="entry name" value="Restrct_endonuc-II-like"/>
</dbReference>
<name>A0A161IDX4_9MICO</name>
<dbReference type="KEGG" id="ido:I598_1919"/>
<dbReference type="InterPro" id="IPR051703">
    <property type="entry name" value="NF-kappa-B_Signaling_Reg"/>
</dbReference>
<dbReference type="PATRIC" id="fig|1300344.3.peg.1927"/>
<dbReference type="Pfam" id="PF09588">
    <property type="entry name" value="YqaJ"/>
    <property type="match status" value="1"/>
</dbReference>
<dbReference type="PANTHER" id="PTHR46609">
    <property type="entry name" value="EXONUCLEASE, PHAGE-TYPE/RECB, C-TERMINAL DOMAIN-CONTAINING PROTEIN"/>
    <property type="match status" value="1"/>
</dbReference>
<dbReference type="NCBIfam" id="TIGR03033">
    <property type="entry name" value="phage_rel_nuc"/>
    <property type="match status" value="1"/>
</dbReference>